<evidence type="ECO:0000313" key="1">
    <source>
        <dbReference type="EMBL" id="WAT02517.1"/>
    </source>
</evidence>
<dbReference type="Proteomes" id="UP001164712">
    <property type="component" value="Chromosome"/>
</dbReference>
<dbReference type="RefSeq" id="WP_269128250.1">
    <property type="nucleotide sequence ID" value="NZ_CP114058.1"/>
</dbReference>
<dbReference type="EMBL" id="CP114058">
    <property type="protein sequence ID" value="WAT02517.1"/>
    <property type="molecule type" value="Genomic_DNA"/>
</dbReference>
<reference evidence="1" key="1">
    <citation type="submission" date="2022-12" db="EMBL/GenBank/DDBJ databases">
        <title>Complete genome sequence of an Australian strain of Rouxiella badensis DAR84756 and resolution of the R. badensis DSM100043 and R. chamberiensis DSM28324 genomes.</title>
        <authorList>
            <person name="Paul S."/>
            <person name="Anderson P.J."/>
            <person name="Maynard G."/>
            <person name="Dyall-Smith M."/>
            <person name="Kudinha T."/>
        </authorList>
    </citation>
    <scope>NUCLEOTIDE SEQUENCE</scope>
    <source>
        <strain evidence="1">DSM 28324</strain>
    </source>
</reference>
<keyword evidence="2" id="KW-1185">Reference proteome</keyword>
<sequence length="135" mass="15193">MMIADGRLLVADIIAKREIKQENNDNRIGARYRDGALFAPETVRSGGENSCRRRSPMTQPINQVKLEIKMSPCCSKETKEKIIKQSGISNKSLMLTSFLKQKVRQYPVALIKSTITQIGVPETISNIIIPMSRCR</sequence>
<evidence type="ECO:0000313" key="2">
    <source>
        <dbReference type="Proteomes" id="UP001164712"/>
    </source>
</evidence>
<accession>A0ABY7HU85</accession>
<protein>
    <submittedName>
        <fullName evidence="1">Uncharacterized protein</fullName>
    </submittedName>
</protein>
<organism evidence="1 2">
    <name type="scientific">Rouxiella chamberiensis</name>
    <dbReference type="NCBI Taxonomy" id="1513468"/>
    <lineage>
        <taxon>Bacteria</taxon>
        <taxon>Pseudomonadati</taxon>
        <taxon>Pseudomonadota</taxon>
        <taxon>Gammaproteobacteria</taxon>
        <taxon>Enterobacterales</taxon>
        <taxon>Yersiniaceae</taxon>
        <taxon>Rouxiella</taxon>
    </lineage>
</organism>
<name>A0ABY7HU85_9GAMM</name>
<proteinExistence type="predicted"/>
<gene>
    <name evidence="1" type="ORF">O1V66_08090</name>
</gene>